<evidence type="ECO:0000256" key="4">
    <source>
        <dbReference type="ARBA" id="ARBA00022967"/>
    </source>
</evidence>
<dbReference type="InterPro" id="IPR027256">
    <property type="entry name" value="P-typ_ATPase_IB"/>
</dbReference>
<feature type="transmembrane region" description="Helical" evidence="7">
    <location>
        <begin position="724"/>
        <end position="752"/>
    </location>
</feature>
<keyword evidence="5 7" id="KW-1133">Transmembrane helix</keyword>
<dbReference type="SUPFAM" id="SSF56784">
    <property type="entry name" value="HAD-like"/>
    <property type="match status" value="1"/>
</dbReference>
<dbReference type="SUPFAM" id="SSF55008">
    <property type="entry name" value="HMA, heavy metal-associated domain"/>
    <property type="match status" value="1"/>
</dbReference>
<keyword evidence="6 7" id="KW-0472">Membrane</keyword>
<dbReference type="CDD" id="cd00371">
    <property type="entry name" value="HMA"/>
    <property type="match status" value="1"/>
</dbReference>
<feature type="region of interest" description="Disordered" evidence="8">
    <location>
        <begin position="341"/>
        <end position="365"/>
    </location>
</feature>
<dbReference type="InterPro" id="IPR023298">
    <property type="entry name" value="ATPase_P-typ_TM_dom_sf"/>
</dbReference>
<keyword evidence="4" id="KW-1278">Translocase</keyword>
<reference evidence="11 12" key="1">
    <citation type="journal article" date="2018" name="Front. Microbiol.">
        <title>Genome-Wide Analysis of Corynespora cassiicola Leaf Fall Disease Putative Effectors.</title>
        <authorList>
            <person name="Lopez D."/>
            <person name="Ribeiro S."/>
            <person name="Label P."/>
            <person name="Fumanal B."/>
            <person name="Venisse J.S."/>
            <person name="Kohler A."/>
            <person name="de Oliveira R.R."/>
            <person name="Labutti K."/>
            <person name="Lipzen A."/>
            <person name="Lail K."/>
            <person name="Bauer D."/>
            <person name="Ohm R.A."/>
            <person name="Barry K.W."/>
            <person name="Spatafora J."/>
            <person name="Grigoriev I.V."/>
            <person name="Martin F.M."/>
            <person name="Pujade-Renaud V."/>
        </authorList>
    </citation>
    <scope>NUCLEOTIDE SEQUENCE [LARGE SCALE GENOMIC DNA]</scope>
    <source>
        <strain evidence="11 12">Philippines</strain>
    </source>
</reference>
<dbReference type="InterPro" id="IPR006121">
    <property type="entry name" value="HMA_dom"/>
</dbReference>
<dbReference type="GO" id="GO:0005524">
    <property type="term" value="F:ATP binding"/>
    <property type="evidence" value="ECO:0007669"/>
    <property type="project" value="UniProtKB-UniRule"/>
</dbReference>
<dbReference type="InterPro" id="IPR059000">
    <property type="entry name" value="ATPase_P-type_domA"/>
</dbReference>
<feature type="domain" description="P-type ATPase A" evidence="9">
    <location>
        <begin position="578"/>
        <end position="666"/>
    </location>
</feature>
<dbReference type="STRING" id="1448308.A0A2T2P8I2"/>
<accession>A0A2T2P8I2</accession>
<protein>
    <submittedName>
        <fullName evidence="11">Heavy metal translocatin</fullName>
    </submittedName>
</protein>
<feature type="compositionally biased region" description="Basic and acidic residues" evidence="8">
    <location>
        <begin position="142"/>
        <end position="159"/>
    </location>
</feature>
<dbReference type="InterPro" id="IPR023214">
    <property type="entry name" value="HAD_sf"/>
</dbReference>
<dbReference type="GO" id="GO:0019829">
    <property type="term" value="F:ATPase-coupled monoatomic cation transmembrane transporter activity"/>
    <property type="evidence" value="ECO:0007669"/>
    <property type="project" value="InterPro"/>
</dbReference>
<dbReference type="Gene3D" id="3.40.1110.10">
    <property type="entry name" value="Calcium-transporting ATPase, cytoplasmic domain N"/>
    <property type="match status" value="1"/>
</dbReference>
<dbReference type="SFLD" id="SFLDS00003">
    <property type="entry name" value="Haloacid_Dehalogenase"/>
    <property type="match status" value="1"/>
</dbReference>
<dbReference type="GO" id="GO:0016887">
    <property type="term" value="F:ATP hydrolysis activity"/>
    <property type="evidence" value="ECO:0007669"/>
    <property type="project" value="InterPro"/>
</dbReference>
<comment type="subcellular location">
    <subcellularLocation>
        <location evidence="1 7">Membrane</location>
    </subcellularLocation>
</comment>
<dbReference type="InterPro" id="IPR036163">
    <property type="entry name" value="HMA_dom_sf"/>
</dbReference>
<evidence type="ECO:0000259" key="10">
    <source>
        <dbReference type="Pfam" id="PF00403"/>
    </source>
</evidence>
<dbReference type="Gene3D" id="3.30.70.100">
    <property type="match status" value="1"/>
</dbReference>
<dbReference type="PANTHER" id="PTHR46594">
    <property type="entry name" value="P-TYPE CATION-TRANSPORTING ATPASE"/>
    <property type="match status" value="1"/>
</dbReference>
<dbReference type="PROSITE" id="PS01047">
    <property type="entry name" value="HMA_1"/>
    <property type="match status" value="1"/>
</dbReference>
<evidence type="ECO:0000256" key="5">
    <source>
        <dbReference type="ARBA" id="ARBA00022989"/>
    </source>
</evidence>
<dbReference type="SFLD" id="SFLDG00002">
    <property type="entry name" value="C1.7:_P-type_atpase_like"/>
    <property type="match status" value="1"/>
</dbReference>
<feature type="transmembrane region" description="Helical" evidence="7">
    <location>
        <begin position="1078"/>
        <end position="1099"/>
    </location>
</feature>
<organism evidence="11 12">
    <name type="scientific">Corynespora cassiicola Philippines</name>
    <dbReference type="NCBI Taxonomy" id="1448308"/>
    <lineage>
        <taxon>Eukaryota</taxon>
        <taxon>Fungi</taxon>
        <taxon>Dikarya</taxon>
        <taxon>Ascomycota</taxon>
        <taxon>Pezizomycotina</taxon>
        <taxon>Dothideomycetes</taxon>
        <taxon>Pleosporomycetidae</taxon>
        <taxon>Pleosporales</taxon>
        <taxon>Corynesporascaceae</taxon>
        <taxon>Corynespora</taxon>
    </lineage>
</organism>
<dbReference type="PRINTS" id="PR00119">
    <property type="entry name" value="CATATPASE"/>
</dbReference>
<feature type="transmembrane region" description="Helical" evidence="7">
    <location>
        <begin position="427"/>
        <end position="448"/>
    </location>
</feature>
<gene>
    <name evidence="11" type="ORF">BS50DRAFT_193050</name>
</gene>
<feature type="region of interest" description="Disordered" evidence="8">
    <location>
        <begin position="137"/>
        <end position="159"/>
    </location>
</feature>
<dbReference type="InterPro" id="IPR036412">
    <property type="entry name" value="HAD-like_sf"/>
</dbReference>
<dbReference type="SUPFAM" id="SSF81660">
    <property type="entry name" value="Metal cation-transporting ATPase, ATP-binding domain N"/>
    <property type="match status" value="1"/>
</dbReference>
<dbReference type="SUPFAM" id="SSF81665">
    <property type="entry name" value="Calcium ATPase, transmembrane domain M"/>
    <property type="match status" value="1"/>
</dbReference>
<dbReference type="PANTHER" id="PTHR46594:SF4">
    <property type="entry name" value="P-TYPE CATION-TRANSPORTING ATPASE"/>
    <property type="match status" value="1"/>
</dbReference>
<dbReference type="OrthoDB" id="432719at2759"/>
<feature type="transmembrane region" description="Helical" evidence="7">
    <location>
        <begin position="455"/>
        <end position="474"/>
    </location>
</feature>
<feature type="compositionally biased region" description="Polar residues" evidence="8">
    <location>
        <begin position="341"/>
        <end position="351"/>
    </location>
</feature>
<dbReference type="NCBIfam" id="TIGR01494">
    <property type="entry name" value="ATPase_P-type"/>
    <property type="match status" value="2"/>
</dbReference>
<dbReference type="Gene3D" id="3.40.50.1000">
    <property type="entry name" value="HAD superfamily/HAD-like"/>
    <property type="match status" value="1"/>
</dbReference>
<dbReference type="NCBIfam" id="TIGR01525">
    <property type="entry name" value="ATPase-IB_hvy"/>
    <property type="match status" value="1"/>
</dbReference>
<dbReference type="InterPro" id="IPR023299">
    <property type="entry name" value="ATPase_P-typ_cyto_dom_N"/>
</dbReference>
<dbReference type="Pfam" id="PF00122">
    <property type="entry name" value="E1-E2_ATPase"/>
    <property type="match status" value="1"/>
</dbReference>
<dbReference type="InterPro" id="IPR044492">
    <property type="entry name" value="P_typ_ATPase_HD_dom"/>
</dbReference>
<dbReference type="InterPro" id="IPR001757">
    <property type="entry name" value="P_typ_ATPase"/>
</dbReference>
<dbReference type="PRINTS" id="PR00120">
    <property type="entry name" value="HATPASE"/>
</dbReference>
<feature type="transmembrane region" description="Helical" evidence="7">
    <location>
        <begin position="494"/>
        <end position="513"/>
    </location>
</feature>
<evidence type="ECO:0000256" key="6">
    <source>
        <dbReference type="ARBA" id="ARBA00023136"/>
    </source>
</evidence>
<dbReference type="EMBL" id="KZ678129">
    <property type="protein sequence ID" value="PSN73678.1"/>
    <property type="molecule type" value="Genomic_DNA"/>
</dbReference>
<dbReference type="GO" id="GO:0016020">
    <property type="term" value="C:membrane"/>
    <property type="evidence" value="ECO:0007669"/>
    <property type="project" value="UniProtKB-SubCell"/>
</dbReference>
<dbReference type="Pfam" id="PF00702">
    <property type="entry name" value="Hydrolase"/>
    <property type="match status" value="1"/>
</dbReference>
<evidence type="ECO:0000256" key="1">
    <source>
        <dbReference type="ARBA" id="ARBA00004370"/>
    </source>
</evidence>
<proteinExistence type="inferred from homology"/>
<evidence type="ECO:0000256" key="8">
    <source>
        <dbReference type="SAM" id="MobiDB-lite"/>
    </source>
</evidence>
<evidence type="ECO:0000259" key="9">
    <source>
        <dbReference type="Pfam" id="PF00122"/>
    </source>
</evidence>
<feature type="transmembrane region" description="Helical" evidence="7">
    <location>
        <begin position="682"/>
        <end position="704"/>
    </location>
</feature>
<sequence length="1115" mass="121863">MDRPGCCSSDGHIQKAHRQELNTELEEYRSHCTWEGPGQTFLLPTTHTINSTESHITGQTQGRGFIGNFPGAITALSIPKSSEDSTQVSTVPCTEISSNSCNYEEDPALCCDRTHRTQSPSMSSLIDSTSLLTGIYKHPNQHTHEGSHAHEGQHVHGPSDDVALLEGEPRPPSRFSSTCCAHTQKVCGSRLNDTGLSPLSPSVYNAVDPPEGCERIVLTISGLKCGCCETGISRAVSLTPAVLSYQVNVVLARVEIDLDTNRSSVAELIKKLNGSTGYTFEQYIQPQGQTLELLVADSTEIQNAGMPYGVTHIETGKRKTWRLTSWRGRQKVVPMEKIARNTAQSIRSPPTDSKKRKVEKSAQDAEEKDTGSLILQHTVRIHYDALKIGARDVFEYFVQLAPGQVLKLASPAAEPSIANGVKATKRALAVFLVSVVLTIPVLVLTWCPGIDHGKLIYAHPSLALATLVQFIAIKEFVPGALRSLIHSFLFEMDFLIAISTTIAYVFSVICYVFRIKGKPLETGSFFETSTLLVTLILLGRLIGEYARLSAARSVSFRSLQADEAHILLSADNSGPLRRTRKIDARLLQYGDRFLVQRHSRIVTDGEVIYGGSEVDESMITGESLKVVKGLGQKVYAGTDNGDGMLVVKLTKLPHENSISRIATLVENAELTKPKTQALADRIAGWFVPVVALIGVSVFLIWLAVERFHNLREPRSSIVRAMTYAISTLIVSCPCAIGLAVPMVVLIAGGVAARYGIIFRDPRKIEIARSITDVVFDKTGTLTTGVLEVVEGQFHTSDQVNASASKGMLLGLLKENDHPVAEAVRIWLEREAKKDKSIRPWEIVDRRTIPGCGIVGICKASDLEIRAGNPQWLNVAALESGHTLFCMTIELPSEIVRQSIVGNSSVSLPGKPSVIAATIRLQDQAQNTASTVVNLLKQRNINVHMISGDGEGSVNELAHTLGIPKQMTRFRHRPGQKQKYVKELQNNGGVVMFVGDGLNDAVALRQADVGVHINKGHEIAKSASDVILMTTRLQDILILLDISHAAYRRIILNFGWSALYNVLAILMAAGVFIKFRILPAFAGLGELVSVLPVVLIAFTMRFYDYGRDYREVTETS</sequence>
<evidence type="ECO:0000313" key="12">
    <source>
        <dbReference type="Proteomes" id="UP000240883"/>
    </source>
</evidence>
<keyword evidence="2 7" id="KW-0812">Transmembrane</keyword>
<dbReference type="PROSITE" id="PS00154">
    <property type="entry name" value="ATPASE_E1_E2"/>
    <property type="match status" value="1"/>
</dbReference>
<dbReference type="InterPro" id="IPR017969">
    <property type="entry name" value="Heavy-metal-associated_CS"/>
</dbReference>
<dbReference type="SFLD" id="SFLDF00027">
    <property type="entry name" value="p-type_atpase"/>
    <property type="match status" value="1"/>
</dbReference>
<feature type="domain" description="HMA" evidence="10">
    <location>
        <begin position="217"/>
        <end position="278"/>
    </location>
</feature>
<keyword evidence="7" id="KW-0067">ATP-binding</keyword>
<dbReference type="SUPFAM" id="SSF81653">
    <property type="entry name" value="Calcium ATPase, transduction domain A"/>
    <property type="match status" value="1"/>
</dbReference>
<dbReference type="Gene3D" id="2.70.150.10">
    <property type="entry name" value="Calcium-transporting ATPase, cytoplasmic transduction domain A"/>
    <property type="match status" value="1"/>
</dbReference>
<evidence type="ECO:0000256" key="2">
    <source>
        <dbReference type="ARBA" id="ARBA00022692"/>
    </source>
</evidence>
<name>A0A2T2P8I2_CORCC</name>
<dbReference type="InterPro" id="IPR018303">
    <property type="entry name" value="ATPase_P-typ_P_site"/>
</dbReference>
<dbReference type="AlphaFoldDB" id="A0A2T2P8I2"/>
<feature type="transmembrane region" description="Helical" evidence="7">
    <location>
        <begin position="1049"/>
        <end position="1072"/>
    </location>
</feature>
<dbReference type="GO" id="GO:0046872">
    <property type="term" value="F:metal ion binding"/>
    <property type="evidence" value="ECO:0007669"/>
    <property type="project" value="UniProtKB-KW"/>
</dbReference>
<evidence type="ECO:0000256" key="7">
    <source>
        <dbReference type="RuleBase" id="RU362081"/>
    </source>
</evidence>
<dbReference type="Pfam" id="PF00403">
    <property type="entry name" value="HMA"/>
    <property type="match status" value="1"/>
</dbReference>
<comment type="similarity">
    <text evidence="7">Belongs to the cation transport ATPase (P-type) (TC 3.A.3) family. Type IB subfamily.</text>
</comment>
<evidence type="ECO:0000256" key="3">
    <source>
        <dbReference type="ARBA" id="ARBA00022723"/>
    </source>
</evidence>
<dbReference type="Proteomes" id="UP000240883">
    <property type="component" value="Unassembled WGS sequence"/>
</dbReference>
<keyword evidence="7" id="KW-0547">Nucleotide-binding</keyword>
<keyword evidence="3 7" id="KW-0479">Metal-binding</keyword>
<evidence type="ECO:0000313" key="11">
    <source>
        <dbReference type="EMBL" id="PSN73678.1"/>
    </source>
</evidence>
<keyword evidence="12" id="KW-1185">Reference proteome</keyword>
<dbReference type="InterPro" id="IPR008250">
    <property type="entry name" value="ATPase_P-typ_transduc_dom_A_sf"/>
</dbReference>